<feature type="compositionally biased region" description="Basic and acidic residues" evidence="1">
    <location>
        <begin position="328"/>
        <end position="337"/>
    </location>
</feature>
<gene>
    <name evidence="2" type="ORF">MYCIT1_LOCUS5190</name>
</gene>
<feature type="compositionally biased region" description="Polar residues" evidence="1">
    <location>
        <begin position="568"/>
        <end position="580"/>
    </location>
</feature>
<feature type="compositionally biased region" description="Polar residues" evidence="1">
    <location>
        <begin position="434"/>
        <end position="446"/>
    </location>
</feature>
<feature type="compositionally biased region" description="Polar residues" evidence="1">
    <location>
        <begin position="894"/>
        <end position="906"/>
    </location>
</feature>
<feature type="compositionally biased region" description="Basic and acidic residues" evidence="1">
    <location>
        <begin position="354"/>
        <end position="367"/>
    </location>
</feature>
<dbReference type="AlphaFoldDB" id="A0AAD2GVB1"/>
<feature type="region of interest" description="Disordered" evidence="1">
    <location>
        <begin position="245"/>
        <end position="373"/>
    </location>
</feature>
<feature type="compositionally biased region" description="Low complexity" evidence="1">
    <location>
        <begin position="867"/>
        <end position="881"/>
    </location>
</feature>
<feature type="compositionally biased region" description="Low complexity" evidence="1">
    <location>
        <begin position="318"/>
        <end position="327"/>
    </location>
</feature>
<proteinExistence type="predicted"/>
<feature type="region of interest" description="Disordered" evidence="1">
    <location>
        <begin position="655"/>
        <end position="925"/>
    </location>
</feature>
<feature type="compositionally biased region" description="Basic and acidic residues" evidence="1">
    <location>
        <begin position="154"/>
        <end position="170"/>
    </location>
</feature>
<feature type="non-terminal residue" evidence="2">
    <location>
        <position position="958"/>
    </location>
</feature>
<feature type="compositionally biased region" description="Pro residues" evidence="1">
    <location>
        <begin position="699"/>
        <end position="725"/>
    </location>
</feature>
<organism evidence="2 3">
    <name type="scientific">Mycena citricolor</name>
    <dbReference type="NCBI Taxonomy" id="2018698"/>
    <lineage>
        <taxon>Eukaryota</taxon>
        <taxon>Fungi</taxon>
        <taxon>Dikarya</taxon>
        <taxon>Basidiomycota</taxon>
        <taxon>Agaricomycotina</taxon>
        <taxon>Agaricomycetes</taxon>
        <taxon>Agaricomycetidae</taxon>
        <taxon>Agaricales</taxon>
        <taxon>Marasmiineae</taxon>
        <taxon>Mycenaceae</taxon>
        <taxon>Mycena</taxon>
    </lineage>
</organism>
<dbReference type="EMBL" id="CAVNYO010000069">
    <property type="protein sequence ID" value="CAK5264749.1"/>
    <property type="molecule type" value="Genomic_DNA"/>
</dbReference>
<protein>
    <submittedName>
        <fullName evidence="2">Uncharacterized protein</fullName>
    </submittedName>
</protein>
<feature type="compositionally biased region" description="Low complexity" evidence="1">
    <location>
        <begin position="551"/>
        <end position="563"/>
    </location>
</feature>
<name>A0AAD2GVB1_9AGAR</name>
<feature type="compositionally biased region" description="Pro residues" evidence="1">
    <location>
        <begin position="660"/>
        <end position="669"/>
    </location>
</feature>
<feature type="region of interest" description="Disordered" evidence="1">
    <location>
        <begin position="54"/>
        <end position="114"/>
    </location>
</feature>
<evidence type="ECO:0000313" key="2">
    <source>
        <dbReference type="EMBL" id="CAK5264749.1"/>
    </source>
</evidence>
<feature type="compositionally biased region" description="Pro residues" evidence="1">
    <location>
        <begin position="792"/>
        <end position="807"/>
    </location>
</feature>
<evidence type="ECO:0000256" key="1">
    <source>
        <dbReference type="SAM" id="MobiDB-lite"/>
    </source>
</evidence>
<dbReference type="Proteomes" id="UP001295794">
    <property type="component" value="Unassembled WGS sequence"/>
</dbReference>
<comment type="caution">
    <text evidence="2">The sequence shown here is derived from an EMBL/GenBank/DDBJ whole genome shotgun (WGS) entry which is preliminary data.</text>
</comment>
<feature type="region of interest" description="Disordered" evidence="1">
    <location>
        <begin position="416"/>
        <end position="619"/>
    </location>
</feature>
<sequence length="958" mass="104990">PGHGYQRMFGAISGTGTRPEGISLAPPLLGMGVLPPIPQPILFPCLRRSDSGGLHPPRGLVYPYSPSPTTPSTASDLPGNRARPSRHRPRPPPDHRLRLKRPTPRARGLAGSSRAPHRFVDPILAKVEFDIDRRRAAWYDPWLRSRRLNRAKRKNSDVREDESSVEEHGRMLKPPLELRLNGREKNGSPGSLPPDPVQYFPLSESPSPMEDEDALETGKDPLADVFGSDADTWAEVHAENAEYFERPTNPHIVQLALSAGELGEDNADGGEDDLDDDSEPQEDLKEIVRLLGRSELADDVTGISSSTSKKRAPPPSPLNLSTPSTPNEMHEPAEKEPVMLPYLDEAPEDQSDADMPRKSLYDPDKRGGGFYDDMDFGFDTSDVEFDDPNDRRKSQVILHAQLDEIERNLAQFSPRKLKSELEDEQSLSLARIASQPTLSPQLNNSDVLPPTPRLASYSDIHPADEDSSDTEDLTRQAWPAVPFNALPDRAPSQASTAPRLALNGVSTSMPSRFRANSRAGPSPSPSESDMRKQEHAEAYPAFTPAIEAKTSLNSPLLPLSPDPFGRHPSSNDTRRMSQSYWDAPAPAEAPKVERKRSTSTTSGSLSRFSTESLRGLAERQSNRGTIMSVKGIKSLWRKSHKNSPSVSVISPVLENAFSPLSPPLPPQRPNRPSMEEMQFPDVEVEVPIPKTPIMGSFPSSPPPVPPSPRLSPRPPPQEMPMPPTQFRPGQYMVPPPMLQSTNRAPIIAAKAGPMSRKTSSDNLEWDQESPYPTRKASLTSSVATSSRSHTQTPPPSSSPPNPTPAPLPSERDRNATRKSILKWKAAANFQPDADGERHGVAAPVVPRVTQRGFDIPPSPKIPDQFVPPATQQQQSPPRTRPNSAAIARRRVSAKMQSVSTTETSSSWRHRTQESMTFSSSDDTHESATILDTSAFEIVSPKMGATLSFPYANVDSGAV</sequence>
<feature type="compositionally biased region" description="Acidic residues" evidence="1">
    <location>
        <begin position="262"/>
        <end position="281"/>
    </location>
</feature>
<reference evidence="2" key="1">
    <citation type="submission" date="2023-11" db="EMBL/GenBank/DDBJ databases">
        <authorList>
            <person name="De Vega J J."/>
            <person name="De Vega J J."/>
        </authorList>
    </citation>
    <scope>NUCLEOTIDE SEQUENCE</scope>
</reference>
<feature type="compositionally biased region" description="Basic and acidic residues" evidence="1">
    <location>
        <begin position="528"/>
        <end position="537"/>
    </location>
</feature>
<accession>A0AAD2GVB1</accession>
<feature type="region of interest" description="Disordered" evidence="1">
    <location>
        <begin position="150"/>
        <end position="222"/>
    </location>
</feature>
<feature type="compositionally biased region" description="Low complexity" evidence="1">
    <location>
        <begin position="777"/>
        <end position="791"/>
    </location>
</feature>
<evidence type="ECO:0000313" key="3">
    <source>
        <dbReference type="Proteomes" id="UP001295794"/>
    </source>
</evidence>
<feature type="compositionally biased region" description="Low complexity" evidence="1">
    <location>
        <begin position="598"/>
        <end position="610"/>
    </location>
</feature>
<keyword evidence="3" id="KW-1185">Reference proteome</keyword>